<sequence>DTAHVMTIPQGHYTLESIARELQNVFAKSGVELSTEINTPVGQLIISNPQAQKIVLDRDLARLLGIARRLQLRNAVKQLAIPTSYFIYCDLVDKDRNFFNGKPTSLLA</sequence>
<dbReference type="AlphaFoldDB" id="A0A9W9YN70"/>
<keyword evidence="2" id="KW-1185">Reference proteome</keyword>
<feature type="non-terminal residue" evidence="1">
    <location>
        <position position="108"/>
    </location>
</feature>
<organism evidence="1 2">
    <name type="scientific">Desmophyllum pertusum</name>
    <dbReference type="NCBI Taxonomy" id="174260"/>
    <lineage>
        <taxon>Eukaryota</taxon>
        <taxon>Metazoa</taxon>
        <taxon>Cnidaria</taxon>
        <taxon>Anthozoa</taxon>
        <taxon>Hexacorallia</taxon>
        <taxon>Scleractinia</taxon>
        <taxon>Caryophylliina</taxon>
        <taxon>Caryophylliidae</taxon>
        <taxon>Desmophyllum</taxon>
    </lineage>
</organism>
<evidence type="ECO:0000313" key="2">
    <source>
        <dbReference type="Proteomes" id="UP001163046"/>
    </source>
</evidence>
<gene>
    <name evidence="1" type="ORF">OS493_019121</name>
</gene>
<proteinExistence type="predicted"/>
<dbReference type="EMBL" id="MU827312">
    <property type="protein sequence ID" value="KAJ7360031.1"/>
    <property type="molecule type" value="Genomic_DNA"/>
</dbReference>
<feature type="non-terminal residue" evidence="1">
    <location>
        <position position="1"/>
    </location>
</feature>
<dbReference type="Proteomes" id="UP001163046">
    <property type="component" value="Unassembled WGS sequence"/>
</dbReference>
<protein>
    <submittedName>
        <fullName evidence="1">Uncharacterized protein</fullName>
    </submittedName>
</protein>
<evidence type="ECO:0000313" key="1">
    <source>
        <dbReference type="EMBL" id="KAJ7360031.1"/>
    </source>
</evidence>
<comment type="caution">
    <text evidence="1">The sequence shown here is derived from an EMBL/GenBank/DDBJ whole genome shotgun (WGS) entry which is preliminary data.</text>
</comment>
<accession>A0A9W9YN70</accession>
<reference evidence="1" key="1">
    <citation type="submission" date="2023-01" db="EMBL/GenBank/DDBJ databases">
        <title>Genome assembly of the deep-sea coral Lophelia pertusa.</title>
        <authorList>
            <person name="Herrera S."/>
            <person name="Cordes E."/>
        </authorList>
    </citation>
    <scope>NUCLEOTIDE SEQUENCE</scope>
    <source>
        <strain evidence="1">USNM1676648</strain>
        <tissue evidence="1">Polyp</tissue>
    </source>
</reference>
<name>A0A9W9YN70_9CNID</name>